<dbReference type="GO" id="GO:0051301">
    <property type="term" value="P:cell division"/>
    <property type="evidence" value="ECO:0007669"/>
    <property type="project" value="InterPro"/>
</dbReference>
<dbReference type="Proteomes" id="UP001206595">
    <property type="component" value="Unassembled WGS sequence"/>
</dbReference>
<reference evidence="1" key="1">
    <citation type="submission" date="2021-06" db="EMBL/GenBank/DDBJ databases">
        <authorList>
            <consortium name="DOE Joint Genome Institute"/>
            <person name="Mondo S.J."/>
            <person name="Amses K.R."/>
            <person name="Simmons D.R."/>
            <person name="Longcore J.E."/>
            <person name="Seto K."/>
            <person name="Alves G.H."/>
            <person name="Bonds A.E."/>
            <person name="Quandt C.A."/>
            <person name="Davis W.J."/>
            <person name="Chang Y."/>
            <person name="Letcher P.M."/>
            <person name="Powell M.J."/>
            <person name="Kuo A."/>
            <person name="Labutti K."/>
            <person name="Pangilinan J."/>
            <person name="Andreopoulos W."/>
            <person name="Tritt A."/>
            <person name="Riley R."/>
            <person name="Hundley H."/>
            <person name="Johnson J."/>
            <person name="Lipzen A."/>
            <person name="Barry K."/>
            <person name="Berbee M.L."/>
            <person name="Buchler N.E."/>
            <person name="Grigoriev I.V."/>
            <person name="Spatafora J.W."/>
            <person name="Stajich J.E."/>
            <person name="James T.Y."/>
        </authorList>
    </citation>
    <scope>NUCLEOTIDE SEQUENCE</scope>
    <source>
        <strain evidence="1">AG</strain>
    </source>
</reference>
<accession>A0AAD5HCW9</accession>
<dbReference type="EMBL" id="MU620930">
    <property type="protein sequence ID" value="KAI8578339.1"/>
    <property type="molecule type" value="Genomic_DNA"/>
</dbReference>
<proteinExistence type="predicted"/>
<comment type="caution">
    <text evidence="1">The sequence shown here is derived from an EMBL/GenBank/DDBJ whole genome shotgun (WGS) entry which is preliminary data.</text>
</comment>
<dbReference type="AlphaFoldDB" id="A0AAD5HCW9"/>
<evidence type="ECO:0000313" key="2">
    <source>
        <dbReference type="Proteomes" id="UP001206595"/>
    </source>
</evidence>
<dbReference type="Pfam" id="PF08202">
    <property type="entry name" value="MIS13"/>
    <property type="match status" value="1"/>
</dbReference>
<dbReference type="PANTHER" id="PTHR14778">
    <property type="entry name" value="KINETOCHORE-ASSOCIATED PROTEIN DSN1 HOMOLOG"/>
    <property type="match status" value="1"/>
</dbReference>
<protein>
    <submittedName>
        <fullName evidence="1">Uncharacterized protein</fullName>
    </submittedName>
</protein>
<sequence>MKEQGYPDEIDDEGFTYRKSKKFMVVPEPMPTPVRKSVFTSITPTALKDIEQAVARAKKQAAHTAQDYVVPLNDRVSTIHRRSGRKSSWMPSNMRTSSFASNSFLDQPPPNVKPSDYYLYTPSRVPDPLRMRQVLAWCARNVTDKQWKLGREGVIDSKAATAASHIQDTLIKSLLNGQINTSWYHRPLARRENETDRSASPNPVNVKNAKILQKWSSIIENFDAEDRVWNQTAAKYSAMHAKALDTYTNIEDDSQISAKWHTSWLEALSPIEQQFLNHHCFNDEGVQVLDLIDRAVEDLQAKVDLIEHATSNAMAHMKNTDHTAHDILKTLSFALNRKLNAPHNRDHAPDGKPLSPDPSLLLRMISSKK</sequence>
<name>A0AAD5HCW9_UMBRA</name>
<dbReference type="InterPro" id="IPR013218">
    <property type="entry name" value="Dsn1/Mis13"/>
</dbReference>
<organism evidence="1 2">
    <name type="scientific">Umbelopsis ramanniana AG</name>
    <dbReference type="NCBI Taxonomy" id="1314678"/>
    <lineage>
        <taxon>Eukaryota</taxon>
        <taxon>Fungi</taxon>
        <taxon>Fungi incertae sedis</taxon>
        <taxon>Mucoromycota</taxon>
        <taxon>Mucoromycotina</taxon>
        <taxon>Umbelopsidomycetes</taxon>
        <taxon>Umbelopsidales</taxon>
        <taxon>Umbelopsidaceae</taxon>
        <taxon>Umbelopsis</taxon>
    </lineage>
</organism>
<dbReference type="GO" id="GO:0007059">
    <property type="term" value="P:chromosome segregation"/>
    <property type="evidence" value="ECO:0007669"/>
    <property type="project" value="InterPro"/>
</dbReference>
<dbReference type="PANTHER" id="PTHR14778:SF2">
    <property type="entry name" value="KINETOCHORE-ASSOCIATED PROTEIN DSN1 HOMOLOG"/>
    <property type="match status" value="1"/>
</dbReference>
<dbReference type="GeneID" id="75915404"/>
<reference evidence="1" key="2">
    <citation type="journal article" date="2022" name="Proc. Natl. Acad. Sci. U.S.A.">
        <title>Diploid-dominant life cycles characterize the early evolution of Fungi.</title>
        <authorList>
            <person name="Amses K.R."/>
            <person name="Simmons D.R."/>
            <person name="Longcore J.E."/>
            <person name="Mondo S.J."/>
            <person name="Seto K."/>
            <person name="Jeronimo G.H."/>
            <person name="Bonds A.E."/>
            <person name="Quandt C.A."/>
            <person name="Davis W.J."/>
            <person name="Chang Y."/>
            <person name="Federici B.A."/>
            <person name="Kuo A."/>
            <person name="LaButti K."/>
            <person name="Pangilinan J."/>
            <person name="Andreopoulos W."/>
            <person name="Tritt A."/>
            <person name="Riley R."/>
            <person name="Hundley H."/>
            <person name="Johnson J."/>
            <person name="Lipzen A."/>
            <person name="Barry K."/>
            <person name="Lang B.F."/>
            <person name="Cuomo C.A."/>
            <person name="Buchler N.E."/>
            <person name="Grigoriev I.V."/>
            <person name="Spatafora J.W."/>
            <person name="Stajich J.E."/>
            <person name="James T.Y."/>
        </authorList>
    </citation>
    <scope>NUCLEOTIDE SEQUENCE</scope>
    <source>
        <strain evidence="1">AG</strain>
    </source>
</reference>
<evidence type="ECO:0000313" key="1">
    <source>
        <dbReference type="EMBL" id="KAI8578339.1"/>
    </source>
</evidence>
<keyword evidence="2" id="KW-1185">Reference proteome</keyword>
<dbReference type="RefSeq" id="XP_051443343.1">
    <property type="nucleotide sequence ID" value="XM_051590060.1"/>
</dbReference>
<dbReference type="GO" id="GO:0000444">
    <property type="term" value="C:MIS12/MIND type complex"/>
    <property type="evidence" value="ECO:0007669"/>
    <property type="project" value="InterPro"/>
</dbReference>
<gene>
    <name evidence="1" type="ORF">K450DRAFT_247449</name>
</gene>